<dbReference type="SUPFAM" id="SSF110391">
    <property type="entry name" value="GlpP-like"/>
    <property type="match status" value="1"/>
</dbReference>
<dbReference type="GO" id="GO:0006355">
    <property type="term" value="P:regulation of DNA-templated transcription"/>
    <property type="evidence" value="ECO:0007669"/>
    <property type="project" value="InterPro"/>
</dbReference>
<dbReference type="Pfam" id="PF04309">
    <property type="entry name" value="G3P_antiterm"/>
    <property type="match status" value="1"/>
</dbReference>
<dbReference type="InterPro" id="IPR006699">
    <property type="entry name" value="GlpP"/>
</dbReference>
<keyword evidence="2" id="KW-1185">Reference proteome</keyword>
<gene>
    <name evidence="1" type="ORF">KAR29_02535</name>
</gene>
<dbReference type="GO" id="GO:0006071">
    <property type="term" value="P:glycerol metabolic process"/>
    <property type="evidence" value="ECO:0007669"/>
    <property type="project" value="InterPro"/>
</dbReference>
<dbReference type="PANTHER" id="PTHR35787:SF1">
    <property type="entry name" value="GLYCEROL UPTAKE OPERON ANTITERMINATOR REGULATORY PROTEIN"/>
    <property type="match status" value="1"/>
</dbReference>
<dbReference type="AlphaFoldDB" id="A0A9Q7ANS2"/>
<dbReference type="PIRSF" id="PIRSF016897">
    <property type="entry name" value="GlpP"/>
    <property type="match status" value="1"/>
</dbReference>
<accession>A0A9Q7ANS2</accession>
<dbReference type="KEGG" id="aram:KAR29_02535"/>
<dbReference type="PANTHER" id="PTHR35787">
    <property type="entry name" value="GLYCEROL UPTAKE OPERON ANTITERMINATOR REGULATORY PROTEIN"/>
    <property type="match status" value="1"/>
</dbReference>
<dbReference type="EMBL" id="CP072943">
    <property type="protein sequence ID" value="QTX32827.1"/>
    <property type="molecule type" value="Genomic_DNA"/>
</dbReference>
<evidence type="ECO:0000313" key="2">
    <source>
        <dbReference type="Proteomes" id="UP000671879"/>
    </source>
</evidence>
<dbReference type="Gene3D" id="3.20.20.70">
    <property type="entry name" value="Aldolase class I"/>
    <property type="match status" value="1"/>
</dbReference>
<name>A0A9Q7ANS2_9BACT</name>
<protein>
    <submittedName>
        <fullName evidence="1">Glycerol-3-phosphate responsive antiterminator</fullName>
    </submittedName>
</protein>
<organism evidence="1 2">
    <name type="scientific">Aminithiophilus ramosus</name>
    <dbReference type="NCBI Taxonomy" id="3029084"/>
    <lineage>
        <taxon>Bacteria</taxon>
        <taxon>Thermotogati</taxon>
        <taxon>Synergistota</taxon>
        <taxon>Synergistia</taxon>
        <taxon>Synergistales</taxon>
        <taxon>Aminithiophilaceae</taxon>
        <taxon>Aminithiophilus</taxon>
    </lineage>
</organism>
<proteinExistence type="predicted"/>
<sequence length="192" mass="20851">MTQTKSVQAVRDLFRAYPVVPALRTAKDVDRALKLAPRVVFLLGSTVLDFAGKIQALQEVGHAVFIHFDLIEGLRSDGAALDFLLATAPPEGIISTHKTVIDLAKKAGLLRILRIFVLDSEAVRKGRQLVLSVRPDFVELLPGVALTAVDERLLRDFSVPLIAGGLITELSHVHSILRKGVTAVSTSDTSLW</sequence>
<reference evidence="2" key="1">
    <citation type="submission" date="2021-04" db="EMBL/GenBank/DDBJ databases">
        <title>A novel Synergistetes isolate from a pyrite-forming mixed culture.</title>
        <authorList>
            <person name="Bunk B."/>
            <person name="Sproer C."/>
            <person name="Spring S."/>
            <person name="Pester M."/>
        </authorList>
    </citation>
    <scope>NUCLEOTIDE SEQUENCE [LARGE SCALE GENOMIC DNA]</scope>
    <source>
        <strain evidence="2">J.5.4.2-T.3.5.2</strain>
    </source>
</reference>
<dbReference type="InterPro" id="IPR013785">
    <property type="entry name" value="Aldolase_TIM"/>
</dbReference>
<evidence type="ECO:0000313" key="1">
    <source>
        <dbReference type="EMBL" id="QTX32827.1"/>
    </source>
</evidence>
<dbReference type="Proteomes" id="UP000671879">
    <property type="component" value="Chromosome"/>
</dbReference>
<dbReference type="RefSeq" id="WP_274374084.1">
    <property type="nucleotide sequence ID" value="NZ_CP072943.1"/>
</dbReference>